<reference evidence="2" key="1">
    <citation type="journal article" date="2019" name="Int. J. Syst. Evol. Microbiol.">
        <title>The Global Catalogue of Microorganisms (GCM) 10K type strain sequencing project: providing services to taxonomists for standard genome sequencing and annotation.</title>
        <authorList>
            <consortium name="The Broad Institute Genomics Platform"/>
            <consortium name="The Broad Institute Genome Sequencing Center for Infectious Disease"/>
            <person name="Wu L."/>
            <person name="Ma J."/>
        </authorList>
    </citation>
    <scope>NUCLEOTIDE SEQUENCE [LARGE SCALE GENOMIC DNA]</scope>
    <source>
        <strain evidence="2">CGMCC 1.18578</strain>
    </source>
</reference>
<protein>
    <submittedName>
        <fullName evidence="1">Uncharacterized protein</fullName>
    </submittedName>
</protein>
<organism evidence="1 2">
    <name type="scientific">Cohnella yongneupensis</name>
    <dbReference type="NCBI Taxonomy" id="425006"/>
    <lineage>
        <taxon>Bacteria</taxon>
        <taxon>Bacillati</taxon>
        <taxon>Bacillota</taxon>
        <taxon>Bacilli</taxon>
        <taxon>Bacillales</taxon>
        <taxon>Paenibacillaceae</taxon>
        <taxon>Cohnella</taxon>
    </lineage>
</organism>
<gene>
    <name evidence="1" type="ORF">ACFPQ4_02985</name>
</gene>
<proteinExistence type="predicted"/>
<dbReference type="Proteomes" id="UP001596108">
    <property type="component" value="Unassembled WGS sequence"/>
</dbReference>
<dbReference type="RefSeq" id="WP_378110250.1">
    <property type="nucleotide sequence ID" value="NZ_JBHSNC010000010.1"/>
</dbReference>
<dbReference type="EMBL" id="JBHSNC010000010">
    <property type="protein sequence ID" value="MFC5528415.1"/>
    <property type="molecule type" value="Genomic_DNA"/>
</dbReference>
<name>A0ABW0QWB6_9BACL</name>
<evidence type="ECO:0000313" key="1">
    <source>
        <dbReference type="EMBL" id="MFC5528415.1"/>
    </source>
</evidence>
<sequence>MSDTLRNKVVITRKEHACFGCAIKYPAGTSMHAVTTADGGKIETTYWCDTCQTYWERNMTTGDEISFGELRTEDREGWEAINKEVNP</sequence>
<keyword evidence="2" id="KW-1185">Reference proteome</keyword>
<evidence type="ECO:0000313" key="2">
    <source>
        <dbReference type="Proteomes" id="UP001596108"/>
    </source>
</evidence>
<comment type="caution">
    <text evidence="1">The sequence shown here is derived from an EMBL/GenBank/DDBJ whole genome shotgun (WGS) entry which is preliminary data.</text>
</comment>
<accession>A0ABW0QWB6</accession>